<organism evidence="3">
    <name type="scientific">Schistocephalus solidus</name>
    <name type="common">Tapeworm</name>
    <dbReference type="NCBI Taxonomy" id="70667"/>
    <lineage>
        <taxon>Eukaryota</taxon>
        <taxon>Metazoa</taxon>
        <taxon>Spiralia</taxon>
        <taxon>Lophotrochozoa</taxon>
        <taxon>Platyhelminthes</taxon>
        <taxon>Cestoda</taxon>
        <taxon>Eucestoda</taxon>
        <taxon>Diphyllobothriidea</taxon>
        <taxon>Diphyllobothriidae</taxon>
        <taxon>Schistocephalus</taxon>
    </lineage>
</organism>
<name>A0A0X3NU41_SCHSO</name>
<dbReference type="InterPro" id="IPR012337">
    <property type="entry name" value="RNaseH-like_sf"/>
</dbReference>
<dbReference type="GO" id="GO:0015074">
    <property type="term" value="P:DNA integration"/>
    <property type="evidence" value="ECO:0007669"/>
    <property type="project" value="InterPro"/>
</dbReference>
<dbReference type="SUPFAM" id="SSF53098">
    <property type="entry name" value="Ribonuclease H-like"/>
    <property type="match status" value="1"/>
</dbReference>
<dbReference type="PROSITE" id="PS50994">
    <property type="entry name" value="INTEGRASE"/>
    <property type="match status" value="1"/>
</dbReference>
<dbReference type="AlphaFoldDB" id="A0A0X3NU41"/>
<dbReference type="InterPro" id="IPR036397">
    <property type="entry name" value="RNaseH_sf"/>
</dbReference>
<feature type="compositionally biased region" description="Basic and acidic residues" evidence="1">
    <location>
        <begin position="336"/>
        <end position="350"/>
    </location>
</feature>
<dbReference type="InterPro" id="IPR050951">
    <property type="entry name" value="Retrovirus_Pol_polyprotein"/>
</dbReference>
<evidence type="ECO:0000256" key="1">
    <source>
        <dbReference type="SAM" id="MobiDB-lite"/>
    </source>
</evidence>
<dbReference type="PANTHER" id="PTHR37984">
    <property type="entry name" value="PROTEIN CBG26694"/>
    <property type="match status" value="1"/>
</dbReference>
<dbReference type="PANTHER" id="PTHR37984:SF15">
    <property type="entry name" value="INTEGRASE CATALYTIC DOMAIN-CONTAINING PROTEIN"/>
    <property type="match status" value="1"/>
</dbReference>
<feature type="compositionally biased region" description="Polar residues" evidence="1">
    <location>
        <begin position="324"/>
        <end position="335"/>
    </location>
</feature>
<dbReference type="EMBL" id="GEEE01020595">
    <property type="protein sequence ID" value="JAP42630.1"/>
    <property type="molecule type" value="Transcribed_RNA"/>
</dbReference>
<dbReference type="InterPro" id="IPR001584">
    <property type="entry name" value="Integrase_cat-core"/>
</dbReference>
<accession>A0A0X3NU41</accession>
<dbReference type="FunFam" id="3.30.420.10:FF:000032">
    <property type="entry name" value="Retrovirus-related Pol polyprotein from transposon 297-like Protein"/>
    <property type="match status" value="1"/>
</dbReference>
<sequence>MQPMITGFPGERVGLDIIGPLPISVRGHEYILVMIDYFTKWVEAIPLLHQDAQSVANAITHEWVSRWGAPLAFHSDCGSNFNSRLFREVCQLLDVHKTRTTPYHPEGNGLVERTNRTLKNTLLAFIQEDHEHAWDIHLPFCLLAYRGSIHSTTGFTPHFLNTGRDLRLPSDLTYPLQTADPMLTTEYGTRLRQVIRQAHNAARSSIQTAATHQKTNHDRTCSGQNFQTGDLVLHFNPIPPRGTTSKFHHPWRGPFVILDTFPPTNLRLRDAVQPQATPFTAHFSKLKPYRGRLPTCSFDTLPILPSDQVPLVAVEVVIPAPSAGVSTEDSAQTYERGNEPHRTVRDWRDV</sequence>
<protein>
    <recommendedName>
        <fullName evidence="2">Integrase catalytic domain-containing protein</fullName>
    </recommendedName>
</protein>
<evidence type="ECO:0000259" key="2">
    <source>
        <dbReference type="PROSITE" id="PS50994"/>
    </source>
</evidence>
<dbReference type="Pfam" id="PF00665">
    <property type="entry name" value="rve"/>
    <property type="match status" value="1"/>
</dbReference>
<evidence type="ECO:0000313" key="3">
    <source>
        <dbReference type="EMBL" id="JAP42630.1"/>
    </source>
</evidence>
<reference evidence="3" key="1">
    <citation type="submission" date="2016-01" db="EMBL/GenBank/DDBJ databases">
        <title>Reference transcriptome for the parasite Schistocephalus solidus: insights into the molecular evolution of parasitism.</title>
        <authorList>
            <person name="Hebert F.O."/>
            <person name="Grambauer S."/>
            <person name="Barber I."/>
            <person name="Landry C.R."/>
            <person name="Aubin-Horth N."/>
        </authorList>
    </citation>
    <scope>NUCLEOTIDE SEQUENCE</scope>
</reference>
<dbReference type="Gene3D" id="3.30.420.10">
    <property type="entry name" value="Ribonuclease H-like superfamily/Ribonuclease H"/>
    <property type="match status" value="1"/>
</dbReference>
<feature type="region of interest" description="Disordered" evidence="1">
    <location>
        <begin position="324"/>
        <end position="350"/>
    </location>
</feature>
<gene>
    <name evidence="3" type="ORF">TR136963</name>
</gene>
<dbReference type="GO" id="GO:0003676">
    <property type="term" value="F:nucleic acid binding"/>
    <property type="evidence" value="ECO:0007669"/>
    <property type="project" value="InterPro"/>
</dbReference>
<feature type="domain" description="Integrase catalytic" evidence="2">
    <location>
        <begin position="1"/>
        <end position="165"/>
    </location>
</feature>
<proteinExistence type="predicted"/>